<feature type="transmembrane region" description="Helical" evidence="4">
    <location>
        <begin position="20"/>
        <end position="42"/>
    </location>
</feature>
<protein>
    <recommendedName>
        <fullName evidence="5">HTH luxR-type domain-containing protein</fullName>
    </recommendedName>
</protein>
<dbReference type="GO" id="GO:0003677">
    <property type="term" value="F:DNA binding"/>
    <property type="evidence" value="ECO:0007669"/>
    <property type="project" value="UniProtKB-KW"/>
</dbReference>
<dbReference type="GO" id="GO:0006355">
    <property type="term" value="P:regulation of DNA-templated transcription"/>
    <property type="evidence" value="ECO:0007669"/>
    <property type="project" value="InterPro"/>
</dbReference>
<dbReference type="InterPro" id="IPR036388">
    <property type="entry name" value="WH-like_DNA-bd_sf"/>
</dbReference>
<dbReference type="Gene3D" id="1.10.10.10">
    <property type="entry name" value="Winged helix-like DNA-binding domain superfamily/Winged helix DNA-binding domain"/>
    <property type="match status" value="1"/>
</dbReference>
<dbReference type="EMBL" id="QCYK01000002">
    <property type="protein sequence ID" value="PUZ24951.1"/>
    <property type="molecule type" value="Genomic_DNA"/>
</dbReference>
<dbReference type="PANTHER" id="PTHR44688">
    <property type="entry name" value="DNA-BINDING TRANSCRIPTIONAL ACTIVATOR DEVR_DOSR"/>
    <property type="match status" value="1"/>
</dbReference>
<dbReference type="PRINTS" id="PR00038">
    <property type="entry name" value="HTHLUXR"/>
</dbReference>
<dbReference type="Proteomes" id="UP000244450">
    <property type="component" value="Unassembled WGS sequence"/>
</dbReference>
<evidence type="ECO:0000256" key="4">
    <source>
        <dbReference type="SAM" id="Phobius"/>
    </source>
</evidence>
<keyword evidence="7" id="KW-1185">Reference proteome</keyword>
<evidence type="ECO:0000313" key="7">
    <source>
        <dbReference type="Proteomes" id="UP000244450"/>
    </source>
</evidence>
<dbReference type="CDD" id="cd06170">
    <property type="entry name" value="LuxR_C_like"/>
    <property type="match status" value="1"/>
</dbReference>
<accession>A0A2T7BF91</accession>
<evidence type="ECO:0000256" key="2">
    <source>
        <dbReference type="ARBA" id="ARBA00023125"/>
    </source>
</evidence>
<dbReference type="InterPro" id="IPR000792">
    <property type="entry name" value="Tscrpt_reg_LuxR_C"/>
</dbReference>
<dbReference type="OrthoDB" id="9807565at2"/>
<keyword evidence="4" id="KW-1133">Transmembrane helix</keyword>
<proteinExistence type="predicted"/>
<comment type="caution">
    <text evidence="6">The sequence shown here is derived from an EMBL/GenBank/DDBJ whole genome shotgun (WGS) entry which is preliminary data.</text>
</comment>
<evidence type="ECO:0000313" key="6">
    <source>
        <dbReference type="EMBL" id="PUZ24951.1"/>
    </source>
</evidence>
<keyword evidence="2" id="KW-0238">DNA-binding</keyword>
<keyword evidence="4" id="KW-0812">Transmembrane</keyword>
<dbReference type="PANTHER" id="PTHR44688:SF25">
    <property type="entry name" value="HTH LUXR-TYPE DOMAIN-CONTAINING PROTEIN"/>
    <property type="match status" value="1"/>
</dbReference>
<keyword evidence="1" id="KW-0805">Transcription regulation</keyword>
<evidence type="ECO:0000256" key="1">
    <source>
        <dbReference type="ARBA" id="ARBA00023015"/>
    </source>
</evidence>
<name>A0A2T7BF91_9BACT</name>
<gene>
    <name evidence="6" type="ORF">DCC81_11580</name>
</gene>
<dbReference type="PROSITE" id="PS50043">
    <property type="entry name" value="HTH_LUXR_2"/>
    <property type="match status" value="1"/>
</dbReference>
<dbReference type="RefSeq" id="WP_108686788.1">
    <property type="nucleotide sequence ID" value="NZ_QCYK01000002.1"/>
</dbReference>
<evidence type="ECO:0000259" key="5">
    <source>
        <dbReference type="PROSITE" id="PS50043"/>
    </source>
</evidence>
<feature type="domain" description="HTH luxR-type" evidence="5">
    <location>
        <begin position="104"/>
        <end position="169"/>
    </location>
</feature>
<dbReference type="AlphaFoldDB" id="A0A2T7BF91"/>
<organism evidence="6 7">
    <name type="scientific">Chitinophaga parva</name>
    <dbReference type="NCBI Taxonomy" id="2169414"/>
    <lineage>
        <taxon>Bacteria</taxon>
        <taxon>Pseudomonadati</taxon>
        <taxon>Bacteroidota</taxon>
        <taxon>Chitinophagia</taxon>
        <taxon>Chitinophagales</taxon>
        <taxon>Chitinophagaceae</taxon>
        <taxon>Chitinophaga</taxon>
    </lineage>
</organism>
<evidence type="ECO:0000256" key="3">
    <source>
        <dbReference type="ARBA" id="ARBA00023163"/>
    </source>
</evidence>
<keyword evidence="3" id="KW-0804">Transcription</keyword>
<dbReference type="SMART" id="SM00421">
    <property type="entry name" value="HTH_LUXR"/>
    <property type="match status" value="1"/>
</dbReference>
<dbReference type="Pfam" id="PF00196">
    <property type="entry name" value="GerE"/>
    <property type="match status" value="1"/>
</dbReference>
<reference evidence="6 7" key="1">
    <citation type="submission" date="2018-04" db="EMBL/GenBank/DDBJ databases">
        <title>Chitinophaga fuyangensis sp. nov., isolated from soil in a chemical factory.</title>
        <authorList>
            <person name="Chen K."/>
        </authorList>
    </citation>
    <scope>NUCLEOTIDE SEQUENCE [LARGE SCALE GENOMIC DNA]</scope>
    <source>
        <strain evidence="6 7">LY-1</strain>
    </source>
</reference>
<sequence>MMRKISPYRFGEARRPYWMAVRVGLVTAGVIVLFGMINTLVIYRYVKLDLYLCLVALFFLTVGLLWNKRETMNEHQGKETEGADQAAEPELAARDAMPPTVPDGSDAISLLSAKEWQILKLLAEGKSNKEIAAAQFVEVSTVKTHLNNIYCKLSVSNRNEARAKYVLYTSNWPILG</sequence>
<keyword evidence="4" id="KW-0472">Membrane</keyword>
<dbReference type="InterPro" id="IPR016032">
    <property type="entry name" value="Sig_transdc_resp-reg_C-effctor"/>
</dbReference>
<dbReference type="SUPFAM" id="SSF46894">
    <property type="entry name" value="C-terminal effector domain of the bipartite response regulators"/>
    <property type="match status" value="1"/>
</dbReference>
<feature type="transmembrane region" description="Helical" evidence="4">
    <location>
        <begin position="48"/>
        <end position="66"/>
    </location>
</feature>